<feature type="region of interest" description="Disordered" evidence="1">
    <location>
        <begin position="1"/>
        <end position="27"/>
    </location>
</feature>
<name>A0A482V7T2_ASBVE</name>
<evidence type="ECO:0000313" key="4">
    <source>
        <dbReference type="Proteomes" id="UP000292052"/>
    </source>
</evidence>
<dbReference type="AlphaFoldDB" id="A0A482V7T2"/>
<reference evidence="3 4" key="1">
    <citation type="submission" date="2017-03" db="EMBL/GenBank/DDBJ databases">
        <title>Genome of the blue death feigning beetle - Asbolus verrucosus.</title>
        <authorList>
            <person name="Rider S.D."/>
        </authorList>
    </citation>
    <scope>NUCLEOTIDE SEQUENCE [LARGE SCALE GENOMIC DNA]</scope>
    <source>
        <strain evidence="3">Butters</strain>
        <tissue evidence="3">Head and leg muscle</tissue>
    </source>
</reference>
<sequence>MDQADSDDDGDLNISTDSDPPSGKPDKMLGTSNFLALLGTINESYYIDKTNLIDVFLNCGRSRVLVTAPRRFGKTINIAMLETFFVLQVSAGESIIQAAVKENLKQNWIKYAFITGISHIAGMGLSGSNIKPFRFLENHDFVPYYGLTAGDVTQLLQKTYGFYEDRIEEVRKKFNGYSTVRGVKIYNTWSVLEYASKTNEDDFTYEWQDTGYIVGLKEAFRFPEIMKIVQTKLLLDHPIEIKKLKFLTLEDVLDLVNIIGEVDPQNVDYPRPDLFFSFILEQGYLSFVKKKLGQVVIPNDQIKKQIEDKLTDFTIGVFDGDTTYIEKCKEFLLKISKMNCDHDDFKKFHVNLEVVLQKYAARWIKKNEANIRCTIKILVDNLRFKDCAELLFNFESLGVEVKRILDFIVIKDDFVMIWEIKYKESNKKAMLCIKDREYLKVLKNKNIIRSPVTRWVLMGINMDENGQVSIGYLQNSENFDDMTLIP</sequence>
<feature type="compositionally biased region" description="Acidic residues" evidence="1">
    <location>
        <begin position="1"/>
        <end position="11"/>
    </location>
</feature>
<feature type="domain" description="AAA-ATPase-like" evidence="2">
    <location>
        <begin position="30"/>
        <end position="92"/>
    </location>
</feature>
<dbReference type="PANTHER" id="PTHR34825:SF1">
    <property type="entry name" value="AAA-ATPASE-LIKE DOMAIN-CONTAINING PROTEIN"/>
    <property type="match status" value="1"/>
</dbReference>
<keyword evidence="4" id="KW-1185">Reference proteome</keyword>
<dbReference type="EMBL" id="QDEB01129859">
    <property type="protein sequence ID" value="RZB39261.1"/>
    <property type="molecule type" value="Genomic_DNA"/>
</dbReference>
<gene>
    <name evidence="3" type="ORF">BDFB_011527</name>
</gene>
<evidence type="ECO:0000256" key="1">
    <source>
        <dbReference type="SAM" id="MobiDB-lite"/>
    </source>
</evidence>
<comment type="caution">
    <text evidence="3">The sequence shown here is derived from an EMBL/GenBank/DDBJ whole genome shotgun (WGS) entry which is preliminary data.</text>
</comment>
<dbReference type="PANTHER" id="PTHR34825">
    <property type="entry name" value="CONSERVED PROTEIN, WITH A WEAK D-GALACTARATE DEHYDRATASE/ALTRONATE HYDROLASE DOMAIN"/>
    <property type="match status" value="1"/>
</dbReference>
<organism evidence="3 4">
    <name type="scientific">Asbolus verrucosus</name>
    <name type="common">Desert ironclad beetle</name>
    <dbReference type="NCBI Taxonomy" id="1661398"/>
    <lineage>
        <taxon>Eukaryota</taxon>
        <taxon>Metazoa</taxon>
        <taxon>Ecdysozoa</taxon>
        <taxon>Arthropoda</taxon>
        <taxon>Hexapoda</taxon>
        <taxon>Insecta</taxon>
        <taxon>Pterygota</taxon>
        <taxon>Neoptera</taxon>
        <taxon>Endopterygota</taxon>
        <taxon>Coleoptera</taxon>
        <taxon>Polyphaga</taxon>
        <taxon>Cucujiformia</taxon>
        <taxon>Tenebrionidae</taxon>
        <taxon>Pimeliinae</taxon>
        <taxon>Asbolus</taxon>
    </lineage>
</organism>
<dbReference type="InterPro" id="IPR018631">
    <property type="entry name" value="AAA-ATPase-like_dom"/>
</dbReference>
<accession>A0A482V7T2</accession>
<dbReference type="STRING" id="1661398.A0A482V7T2"/>
<dbReference type="Proteomes" id="UP000292052">
    <property type="component" value="Unassembled WGS sequence"/>
</dbReference>
<dbReference type="Pfam" id="PF09820">
    <property type="entry name" value="AAA-ATPase_like"/>
    <property type="match status" value="1"/>
</dbReference>
<protein>
    <submittedName>
        <fullName evidence="3">AAA-ATPase like domain containing protein</fullName>
    </submittedName>
</protein>
<proteinExistence type="predicted"/>
<evidence type="ECO:0000313" key="3">
    <source>
        <dbReference type="EMBL" id="RZB39261.1"/>
    </source>
</evidence>
<dbReference type="OrthoDB" id="10057079at2759"/>
<evidence type="ECO:0000259" key="2">
    <source>
        <dbReference type="Pfam" id="PF09820"/>
    </source>
</evidence>